<dbReference type="InterPro" id="IPR029063">
    <property type="entry name" value="SAM-dependent_MTases_sf"/>
</dbReference>
<dbReference type="GO" id="GO:0008168">
    <property type="term" value="F:methyltransferase activity"/>
    <property type="evidence" value="ECO:0007669"/>
    <property type="project" value="UniProtKB-KW"/>
</dbReference>
<name>A0A1G9LS05_9PSEU</name>
<dbReference type="Gene3D" id="3.40.50.150">
    <property type="entry name" value="Vaccinia Virus protein VP39"/>
    <property type="match status" value="1"/>
</dbReference>
<dbReference type="EMBL" id="FNET01000012">
    <property type="protein sequence ID" value="SDL64551.1"/>
    <property type="molecule type" value="Genomic_DNA"/>
</dbReference>
<dbReference type="GO" id="GO:0032259">
    <property type="term" value="P:methylation"/>
    <property type="evidence" value="ECO:0007669"/>
    <property type="project" value="UniProtKB-KW"/>
</dbReference>
<dbReference type="Proteomes" id="UP000199682">
    <property type="component" value="Unassembled WGS sequence"/>
</dbReference>
<sequence length="270" mass="29127">MERPDWAPPEVDIEKPSIARVYDYWVGGTHNFAADREVAKAIADKNPLLPRTLRSNRAFLRRAVRELTALGVDQFLDIGSGIPTRGNVHEIAQEGNPDSRVVYVDIDPVAAAHGRAILAGDPRSAAILGDLRKPHDVLAAPETTALLDFSRPVGLIMAAVLHFVPDSDDPAGLLRAFADRLAPGSYVVISHAGMENKPKPEDVPASSQTYLRNVSEVYWRDTAEVTALVDGLDLLEPGVVPVPLWRCGPDGDPDGFGAQAHALACVARKN</sequence>
<dbReference type="CDD" id="cd02440">
    <property type="entry name" value="AdoMet_MTases"/>
    <property type="match status" value="1"/>
</dbReference>
<dbReference type="PIRSF" id="PIRSF017393">
    <property type="entry name" value="MTase_SAV2177"/>
    <property type="match status" value="1"/>
</dbReference>
<organism evidence="1 2">
    <name type="scientific">Lentzea albidocapillata subsp. violacea</name>
    <dbReference type="NCBI Taxonomy" id="128104"/>
    <lineage>
        <taxon>Bacteria</taxon>
        <taxon>Bacillati</taxon>
        <taxon>Actinomycetota</taxon>
        <taxon>Actinomycetes</taxon>
        <taxon>Pseudonocardiales</taxon>
        <taxon>Pseudonocardiaceae</taxon>
        <taxon>Lentzea</taxon>
    </lineage>
</organism>
<protein>
    <submittedName>
        <fullName evidence="1">S-adenosyl methyltransferase</fullName>
    </submittedName>
</protein>
<keyword evidence="1" id="KW-0808">Transferase</keyword>
<gene>
    <name evidence="1" type="ORF">SAMN04488074_112161</name>
</gene>
<reference evidence="2" key="1">
    <citation type="submission" date="2016-10" db="EMBL/GenBank/DDBJ databases">
        <authorList>
            <person name="Varghese N."/>
            <person name="Submissions S."/>
        </authorList>
    </citation>
    <scope>NUCLEOTIDE SEQUENCE [LARGE SCALE GENOMIC DNA]</scope>
    <source>
        <strain evidence="2">DSM 44796</strain>
    </source>
</reference>
<evidence type="ECO:0000313" key="2">
    <source>
        <dbReference type="Proteomes" id="UP000199682"/>
    </source>
</evidence>
<dbReference type="InterPro" id="IPR006764">
    <property type="entry name" value="SAM_dep_MeTrfase_SAV2177_type"/>
</dbReference>
<dbReference type="RefSeq" id="WP_090009118.1">
    <property type="nucleotide sequence ID" value="NZ_FNET01000012.1"/>
</dbReference>
<proteinExistence type="predicted"/>
<dbReference type="SUPFAM" id="SSF53335">
    <property type="entry name" value="S-adenosyl-L-methionine-dependent methyltransferases"/>
    <property type="match status" value="1"/>
</dbReference>
<dbReference type="AlphaFoldDB" id="A0A1G9LS05"/>
<accession>A0A1G9LS05</accession>
<dbReference type="Pfam" id="PF04672">
    <property type="entry name" value="Methyltransf_19"/>
    <property type="match status" value="1"/>
</dbReference>
<keyword evidence="1" id="KW-0489">Methyltransferase</keyword>
<evidence type="ECO:0000313" key="1">
    <source>
        <dbReference type="EMBL" id="SDL64551.1"/>
    </source>
</evidence>